<proteinExistence type="predicted"/>
<keyword evidence="2" id="KW-1185">Reference proteome</keyword>
<protein>
    <submittedName>
        <fullName evidence="1">N-formylglutamate amidohydrolase</fullName>
    </submittedName>
</protein>
<dbReference type="Proteomes" id="UP001056291">
    <property type="component" value="Chromosome"/>
</dbReference>
<sequence length="286" mass="32480">MGAVSNPVTINWPDEWNLPFIFSSPHSGRHYPQEFVSNSKLDYPALRQSEDFLVDKLFSAAPSFGAPILCAHFPRAYCDVNREAFELDPNMFTTPLPKYVSTNSSRLSSGIGTIPKVVGAGQEIYAEKLDFEEIRDRIDECYFPYHHALRQLISEGLKRFGSIYLIDCHSMPAVRSGSRFGNKRPEIILGNRYGTSCESTFFYRSLDHFESFGYRVGHNSPYAGGFITTHYGKPDKNIHALQIEISRDLYMDQKTLTLNEGFETLHNNLSRYIAELGMYDSSLLIA</sequence>
<dbReference type="RefSeq" id="WP_251935269.1">
    <property type="nucleotide sequence ID" value="NZ_CP098747.1"/>
</dbReference>
<evidence type="ECO:0000313" key="1">
    <source>
        <dbReference type="EMBL" id="USG61891.1"/>
    </source>
</evidence>
<organism evidence="1 2">
    <name type="scientific">Sneathiella marina</name>
    <dbReference type="NCBI Taxonomy" id="2950108"/>
    <lineage>
        <taxon>Bacteria</taxon>
        <taxon>Pseudomonadati</taxon>
        <taxon>Pseudomonadota</taxon>
        <taxon>Alphaproteobacteria</taxon>
        <taxon>Sneathiellales</taxon>
        <taxon>Sneathiellaceae</taxon>
        <taxon>Sneathiella</taxon>
    </lineage>
</organism>
<dbReference type="InterPro" id="IPR007709">
    <property type="entry name" value="N-FG_amidohydro"/>
</dbReference>
<dbReference type="Gene3D" id="3.40.630.40">
    <property type="entry name" value="Zn-dependent exopeptidases"/>
    <property type="match status" value="1"/>
</dbReference>
<accession>A0ABY4W4X1</accession>
<dbReference type="SUPFAM" id="SSF53187">
    <property type="entry name" value="Zn-dependent exopeptidases"/>
    <property type="match status" value="1"/>
</dbReference>
<dbReference type="Pfam" id="PF05013">
    <property type="entry name" value="FGase"/>
    <property type="match status" value="1"/>
</dbReference>
<name>A0ABY4W4X1_9PROT</name>
<evidence type="ECO:0000313" key="2">
    <source>
        <dbReference type="Proteomes" id="UP001056291"/>
    </source>
</evidence>
<gene>
    <name evidence="1" type="ORF">NBZ79_02745</name>
</gene>
<reference evidence="1" key="1">
    <citation type="submission" date="2022-06" db="EMBL/GenBank/DDBJ databases">
        <title>Sneathiella actinostolidae sp. nov., isolated from a sea anemonein the Western Pacific Ocean.</title>
        <authorList>
            <person name="Wei M.J."/>
        </authorList>
    </citation>
    <scope>NUCLEOTIDE SEQUENCE</scope>
    <source>
        <strain evidence="1">PHK-P5</strain>
    </source>
</reference>
<dbReference type="EMBL" id="CP098747">
    <property type="protein sequence ID" value="USG61891.1"/>
    <property type="molecule type" value="Genomic_DNA"/>
</dbReference>